<name>A0A066U6D6_9PSEU</name>
<evidence type="ECO:0000313" key="2">
    <source>
        <dbReference type="Proteomes" id="UP000027345"/>
    </source>
</evidence>
<evidence type="ECO:0000313" key="1">
    <source>
        <dbReference type="EMBL" id="KDN19768.1"/>
    </source>
</evidence>
<dbReference type="OrthoDB" id="5178774at2"/>
<protein>
    <recommendedName>
        <fullName evidence="3">Proteinase inhibitor I25 cystatin</fullName>
    </recommendedName>
</protein>
<gene>
    <name evidence="1" type="ORF">DV20_24345</name>
</gene>
<dbReference type="RefSeq" id="WP_043783945.1">
    <property type="nucleotide sequence ID" value="NZ_JMQI01000050.1"/>
</dbReference>
<keyword evidence="2" id="KW-1185">Reference proteome</keyword>
<dbReference type="InterPro" id="IPR019639">
    <property type="entry name" value="DUF2505"/>
</dbReference>
<evidence type="ECO:0008006" key="3">
    <source>
        <dbReference type="Google" id="ProtNLM"/>
    </source>
</evidence>
<dbReference type="EMBL" id="JMQI01000050">
    <property type="protein sequence ID" value="KDN19768.1"/>
    <property type="molecule type" value="Genomic_DNA"/>
</dbReference>
<dbReference type="eggNOG" id="COG3832">
    <property type="taxonomic scope" value="Bacteria"/>
</dbReference>
<proteinExistence type="predicted"/>
<dbReference type="AlphaFoldDB" id="A0A066U6D6"/>
<reference evidence="1 2" key="1">
    <citation type="submission" date="2014-05" db="EMBL/GenBank/DDBJ databases">
        <title>Draft genome sequence of Amycolatopsis rifamycinica DSM 46095.</title>
        <authorList>
            <person name="Lal R."/>
            <person name="Saxena A."/>
            <person name="Kumari R."/>
            <person name="Mukherjee U."/>
            <person name="Singh P."/>
            <person name="Sangwan N."/>
            <person name="Mahato N.K."/>
        </authorList>
    </citation>
    <scope>NUCLEOTIDE SEQUENCE [LARGE SCALE GENOMIC DNA]</scope>
    <source>
        <strain evidence="1 2">DSM 46095</strain>
    </source>
</reference>
<sequence>MGSRIEHRAAFAADVASTYAAVAGEAALRARLEELGGHDAALLAYEVSDAGLRYQLRQGISADKLPQAVRTLHKGDLLVTRTQTWRVSKDGTGHQGNATVEVGGVPGEIAARTALLANEDQTVLRISGEVTVRIPLFGGKLESVIAEQVTKLLEREAEFTAKWLAQAN</sequence>
<organism evidence="1 2">
    <name type="scientific">Amycolatopsis rifamycinica</name>
    <dbReference type="NCBI Taxonomy" id="287986"/>
    <lineage>
        <taxon>Bacteria</taxon>
        <taxon>Bacillati</taxon>
        <taxon>Actinomycetota</taxon>
        <taxon>Actinomycetes</taxon>
        <taxon>Pseudonocardiales</taxon>
        <taxon>Pseudonocardiaceae</taxon>
        <taxon>Amycolatopsis</taxon>
    </lineage>
</organism>
<accession>A0A066U6D6</accession>
<dbReference type="Pfam" id="PF10698">
    <property type="entry name" value="DUF2505"/>
    <property type="match status" value="1"/>
</dbReference>
<dbReference type="Proteomes" id="UP000027345">
    <property type="component" value="Unassembled WGS sequence"/>
</dbReference>
<comment type="caution">
    <text evidence="1">The sequence shown here is derived from an EMBL/GenBank/DDBJ whole genome shotgun (WGS) entry which is preliminary data.</text>
</comment>
<dbReference type="STRING" id="287986.DV20_24345"/>